<dbReference type="EMBL" id="CP101497">
    <property type="protein sequence ID" value="UTT63581.1"/>
    <property type="molecule type" value="Genomic_DNA"/>
</dbReference>
<proteinExistence type="predicted"/>
<evidence type="ECO:0000256" key="1">
    <source>
        <dbReference type="SAM" id="Phobius"/>
    </source>
</evidence>
<sequence length="192" mass="21800">MFASTSTSGTSWTDTWQAVGSMGTLAVALAAAVFAYFQVREAAKTRRDQARPYVVAFLERSAHSSVDLIIKNFGQTAARDIRLVWDRPVRSTFGRGKGEEMKLPDALPILAPGQEWKTVWDFNGRRIDEAEPAHLLELSFRGTRRREVHREEFEIGSKHLHHEMRIVRNGLHEINDSLGKIERRIAKKFGQA</sequence>
<evidence type="ECO:0000313" key="2">
    <source>
        <dbReference type="EMBL" id="UTT63581.1"/>
    </source>
</evidence>
<reference evidence="2" key="1">
    <citation type="submission" date="2022-07" db="EMBL/GenBank/DDBJ databases">
        <title>Taxonomic analysis of Microcella humidisoli nov. sp., isolated from riverside soil.</title>
        <authorList>
            <person name="Molina K.M."/>
            <person name="Kim S.B."/>
        </authorList>
    </citation>
    <scope>NUCLEOTIDE SEQUENCE</scope>
    <source>
        <strain evidence="2">MMS21-STM10</strain>
    </source>
</reference>
<keyword evidence="3" id="KW-1185">Reference proteome</keyword>
<keyword evidence="1" id="KW-1133">Transmembrane helix</keyword>
<feature type="transmembrane region" description="Helical" evidence="1">
    <location>
        <begin position="16"/>
        <end position="37"/>
    </location>
</feature>
<keyword evidence="1" id="KW-0472">Membrane</keyword>
<protein>
    <recommendedName>
        <fullName evidence="4">SRPBCC family protein</fullName>
    </recommendedName>
</protein>
<gene>
    <name evidence="2" type="ORF">NNL39_05635</name>
</gene>
<accession>A0ABY5FZL9</accession>
<evidence type="ECO:0000313" key="3">
    <source>
        <dbReference type="Proteomes" id="UP001060039"/>
    </source>
</evidence>
<name>A0ABY5FZL9_9MICO</name>
<organism evidence="2 3">
    <name type="scientific">Microcella humidisoli</name>
    <dbReference type="NCBI Taxonomy" id="2963406"/>
    <lineage>
        <taxon>Bacteria</taxon>
        <taxon>Bacillati</taxon>
        <taxon>Actinomycetota</taxon>
        <taxon>Actinomycetes</taxon>
        <taxon>Micrococcales</taxon>
        <taxon>Microbacteriaceae</taxon>
        <taxon>Microcella</taxon>
    </lineage>
</organism>
<evidence type="ECO:0008006" key="4">
    <source>
        <dbReference type="Google" id="ProtNLM"/>
    </source>
</evidence>
<dbReference type="RefSeq" id="WP_255160712.1">
    <property type="nucleotide sequence ID" value="NZ_CP101497.1"/>
</dbReference>
<dbReference type="Proteomes" id="UP001060039">
    <property type="component" value="Chromosome"/>
</dbReference>
<keyword evidence="1" id="KW-0812">Transmembrane</keyword>